<dbReference type="Proteomes" id="UP000287166">
    <property type="component" value="Unassembled WGS sequence"/>
</dbReference>
<evidence type="ECO:0000313" key="4">
    <source>
        <dbReference type="Proteomes" id="UP000287166"/>
    </source>
</evidence>
<name>A0A401GTS1_9APHY</name>
<proteinExistence type="predicted"/>
<sequence length="119" mass="12825">MAGWIDVLSLIVTLSLIAAVVLGIIYVMRAMSSVVESTKESLKTKGVDLSKGGMSVKTHGRYNREDYLDATQRHLMKALHTSKFGASAKGTEGRTISSHSSDSDSLIEKKKNGVPVKTT</sequence>
<gene>
    <name evidence="3" type="ORF">SCP_0801500</name>
</gene>
<evidence type="ECO:0000313" key="3">
    <source>
        <dbReference type="EMBL" id="GBE85631.1"/>
    </source>
</evidence>
<evidence type="ECO:0000256" key="1">
    <source>
        <dbReference type="SAM" id="MobiDB-lite"/>
    </source>
</evidence>
<dbReference type="OrthoDB" id="2505950at2759"/>
<dbReference type="RefSeq" id="XP_027616544.1">
    <property type="nucleotide sequence ID" value="XM_027760743.1"/>
</dbReference>
<organism evidence="3 4">
    <name type="scientific">Sparassis crispa</name>
    <dbReference type="NCBI Taxonomy" id="139825"/>
    <lineage>
        <taxon>Eukaryota</taxon>
        <taxon>Fungi</taxon>
        <taxon>Dikarya</taxon>
        <taxon>Basidiomycota</taxon>
        <taxon>Agaricomycotina</taxon>
        <taxon>Agaricomycetes</taxon>
        <taxon>Polyporales</taxon>
        <taxon>Sparassidaceae</taxon>
        <taxon>Sparassis</taxon>
    </lineage>
</organism>
<feature type="region of interest" description="Disordered" evidence="1">
    <location>
        <begin position="85"/>
        <end position="119"/>
    </location>
</feature>
<reference evidence="3 4" key="1">
    <citation type="journal article" date="2018" name="Sci. Rep.">
        <title>Genome sequence of the cauliflower mushroom Sparassis crispa (Hanabiratake) and its association with beneficial usage.</title>
        <authorList>
            <person name="Kiyama R."/>
            <person name="Furutani Y."/>
            <person name="Kawaguchi K."/>
            <person name="Nakanishi T."/>
        </authorList>
    </citation>
    <scope>NUCLEOTIDE SEQUENCE [LARGE SCALE GENOMIC DNA]</scope>
</reference>
<dbReference type="InParanoid" id="A0A401GTS1"/>
<dbReference type="AlphaFoldDB" id="A0A401GTS1"/>
<dbReference type="GeneID" id="38782548"/>
<keyword evidence="2" id="KW-0472">Membrane</keyword>
<protein>
    <submittedName>
        <fullName evidence="3">Uncharacterized protein</fullName>
    </submittedName>
</protein>
<feature type="transmembrane region" description="Helical" evidence="2">
    <location>
        <begin position="7"/>
        <end position="28"/>
    </location>
</feature>
<accession>A0A401GTS1</accession>
<keyword evidence="2" id="KW-1133">Transmembrane helix</keyword>
<keyword evidence="2" id="KW-0812">Transmembrane</keyword>
<keyword evidence="4" id="KW-1185">Reference proteome</keyword>
<evidence type="ECO:0000256" key="2">
    <source>
        <dbReference type="SAM" id="Phobius"/>
    </source>
</evidence>
<dbReference type="EMBL" id="BFAD01000008">
    <property type="protein sequence ID" value="GBE85631.1"/>
    <property type="molecule type" value="Genomic_DNA"/>
</dbReference>
<comment type="caution">
    <text evidence="3">The sequence shown here is derived from an EMBL/GenBank/DDBJ whole genome shotgun (WGS) entry which is preliminary data.</text>
</comment>